<evidence type="ECO:0000259" key="4">
    <source>
        <dbReference type="Pfam" id="PF00535"/>
    </source>
</evidence>
<gene>
    <name evidence="5" type="ORF">LMG24238_06388</name>
</gene>
<sequence length="313" mass="33966">MAHVVSASLRAMCWSTRSRTSLFRDGPDGKRATIHGSLPFGPQCPFQSMTPISIIIPCYNGAATLARALQSCLIQPEAAQIVVVDDGSTDASTDLVAHYGRLDPRVCLLQMPYNGGPARARNWGAMHAAHPLLAFLDADDEYLPGALAAASAFLMQNPNEVSVRLDVEYTDFPAELTCHGDFARHAATLSNTVPSSLIIRRAVYAALGGFPMDDAFRRIGGEDGAFSWALRDIFGNRRLDDAKRVRMHYHAGIHAERYFRIALGMQTPDPADTADAFRFSRQFLETARVGIEQLRTASVAAVPAVSALPNHAA</sequence>
<keyword evidence="6" id="KW-1185">Reference proteome</keyword>
<evidence type="ECO:0000313" key="5">
    <source>
        <dbReference type="EMBL" id="CAB3738047.1"/>
    </source>
</evidence>
<proteinExistence type="inferred from homology"/>
<dbReference type="PANTHER" id="PTHR43685:SF5">
    <property type="entry name" value="GLYCOSYLTRANSFERASE EPSE-RELATED"/>
    <property type="match status" value="1"/>
</dbReference>
<evidence type="ECO:0000256" key="1">
    <source>
        <dbReference type="ARBA" id="ARBA00006739"/>
    </source>
</evidence>
<name>A0A6J5CK80_9BURK</name>
<dbReference type="GO" id="GO:0016757">
    <property type="term" value="F:glycosyltransferase activity"/>
    <property type="evidence" value="ECO:0007669"/>
    <property type="project" value="UniProtKB-KW"/>
</dbReference>
<organism evidence="5 6">
    <name type="scientific">Paraburkholderia sediminicola</name>
    <dbReference type="NCBI Taxonomy" id="458836"/>
    <lineage>
        <taxon>Bacteria</taxon>
        <taxon>Pseudomonadati</taxon>
        <taxon>Pseudomonadota</taxon>
        <taxon>Betaproteobacteria</taxon>
        <taxon>Burkholderiales</taxon>
        <taxon>Burkholderiaceae</taxon>
        <taxon>Paraburkholderia</taxon>
    </lineage>
</organism>
<dbReference type="Gene3D" id="3.90.550.10">
    <property type="entry name" value="Spore Coat Polysaccharide Biosynthesis Protein SpsA, Chain A"/>
    <property type="match status" value="1"/>
</dbReference>
<dbReference type="InterPro" id="IPR001173">
    <property type="entry name" value="Glyco_trans_2-like"/>
</dbReference>
<dbReference type="InterPro" id="IPR029044">
    <property type="entry name" value="Nucleotide-diphossugar_trans"/>
</dbReference>
<dbReference type="InterPro" id="IPR050834">
    <property type="entry name" value="Glycosyltransf_2"/>
</dbReference>
<keyword evidence="2" id="KW-0328">Glycosyltransferase</keyword>
<feature type="domain" description="Glycosyltransferase 2-like" evidence="4">
    <location>
        <begin position="53"/>
        <end position="161"/>
    </location>
</feature>
<dbReference type="EMBL" id="CADIKC010000012">
    <property type="protein sequence ID" value="CAB3738047.1"/>
    <property type="molecule type" value="Genomic_DNA"/>
</dbReference>
<protein>
    <recommendedName>
        <fullName evidence="4">Glycosyltransferase 2-like domain-containing protein</fullName>
    </recommendedName>
</protein>
<evidence type="ECO:0000256" key="3">
    <source>
        <dbReference type="ARBA" id="ARBA00022679"/>
    </source>
</evidence>
<accession>A0A6J5CK80</accession>
<dbReference type="CDD" id="cd00761">
    <property type="entry name" value="Glyco_tranf_GTA_type"/>
    <property type="match status" value="1"/>
</dbReference>
<reference evidence="5 6" key="1">
    <citation type="submission" date="2020-04" db="EMBL/GenBank/DDBJ databases">
        <authorList>
            <person name="De Canck E."/>
        </authorList>
    </citation>
    <scope>NUCLEOTIDE SEQUENCE [LARGE SCALE GENOMIC DNA]</scope>
    <source>
        <strain evidence="5 6">LMG 24238</strain>
    </source>
</reference>
<dbReference type="AlphaFoldDB" id="A0A6J5CK80"/>
<keyword evidence="3" id="KW-0808">Transferase</keyword>
<dbReference type="Proteomes" id="UP000494255">
    <property type="component" value="Unassembled WGS sequence"/>
</dbReference>
<dbReference type="Pfam" id="PF00535">
    <property type="entry name" value="Glycos_transf_2"/>
    <property type="match status" value="1"/>
</dbReference>
<comment type="similarity">
    <text evidence="1">Belongs to the glycosyltransferase 2 family.</text>
</comment>
<evidence type="ECO:0000313" key="6">
    <source>
        <dbReference type="Proteomes" id="UP000494255"/>
    </source>
</evidence>
<evidence type="ECO:0000256" key="2">
    <source>
        <dbReference type="ARBA" id="ARBA00022676"/>
    </source>
</evidence>
<dbReference type="SUPFAM" id="SSF53448">
    <property type="entry name" value="Nucleotide-diphospho-sugar transferases"/>
    <property type="match status" value="1"/>
</dbReference>
<dbReference type="PANTHER" id="PTHR43685">
    <property type="entry name" value="GLYCOSYLTRANSFERASE"/>
    <property type="match status" value="1"/>
</dbReference>